<gene>
    <name evidence="2" type="ordered locus">Acid_2938</name>
    <name evidence="3" type="ordered locus">Acid_2948</name>
</gene>
<dbReference type="EMBL" id="CP000473">
    <property type="protein sequence ID" value="ABJ83932.1"/>
    <property type="molecule type" value="Genomic_DNA"/>
</dbReference>
<feature type="domain" description="KTSC" evidence="1">
    <location>
        <begin position="7"/>
        <end position="64"/>
    </location>
</feature>
<accession>Q023B4</accession>
<dbReference type="KEGG" id="sus:Acid_2948"/>
<dbReference type="InterPro" id="IPR025309">
    <property type="entry name" value="KTSC_dom"/>
</dbReference>
<proteinExistence type="predicted"/>
<organism evidence="3">
    <name type="scientific">Solibacter usitatus (strain Ellin6076)</name>
    <dbReference type="NCBI Taxonomy" id="234267"/>
    <lineage>
        <taxon>Bacteria</taxon>
        <taxon>Pseudomonadati</taxon>
        <taxon>Acidobacteriota</taxon>
        <taxon>Terriglobia</taxon>
        <taxon>Bryobacterales</taxon>
        <taxon>Solibacteraceae</taxon>
        <taxon>Candidatus Solibacter</taxon>
    </lineage>
</organism>
<evidence type="ECO:0000259" key="1">
    <source>
        <dbReference type="Pfam" id="PF13619"/>
    </source>
</evidence>
<dbReference type="KEGG" id="sus:Acid_2938"/>
<evidence type="ECO:0000313" key="3">
    <source>
        <dbReference type="EMBL" id="ABJ83932.1"/>
    </source>
</evidence>
<dbReference type="OrthoDB" id="122795at2"/>
<name>Q023B4_SOLUE</name>
<dbReference type="Pfam" id="PF13619">
    <property type="entry name" value="KTSC"/>
    <property type="match status" value="1"/>
</dbReference>
<reference evidence="3" key="1">
    <citation type="submission" date="2006-10" db="EMBL/GenBank/DDBJ databases">
        <title>Complete sequence of Solibacter usitatus Ellin6076.</title>
        <authorList>
            <consortium name="US DOE Joint Genome Institute"/>
            <person name="Copeland A."/>
            <person name="Lucas S."/>
            <person name="Lapidus A."/>
            <person name="Barry K."/>
            <person name="Detter J.C."/>
            <person name="Glavina del Rio T."/>
            <person name="Hammon N."/>
            <person name="Israni S."/>
            <person name="Dalin E."/>
            <person name="Tice H."/>
            <person name="Pitluck S."/>
            <person name="Thompson L.S."/>
            <person name="Brettin T."/>
            <person name="Bruce D."/>
            <person name="Han C."/>
            <person name="Tapia R."/>
            <person name="Gilna P."/>
            <person name="Schmutz J."/>
            <person name="Larimer F."/>
            <person name="Land M."/>
            <person name="Hauser L."/>
            <person name="Kyrpides N."/>
            <person name="Mikhailova N."/>
            <person name="Janssen P.H."/>
            <person name="Kuske C.R."/>
            <person name="Richardson P."/>
        </authorList>
    </citation>
    <scope>NUCLEOTIDE SEQUENCE</scope>
    <source>
        <strain evidence="3">Ellin6076</strain>
    </source>
</reference>
<dbReference type="HOGENOM" id="CLU_174765_0_1_0"/>
<dbReference type="InParanoid" id="Q023B4"/>
<sequence>MNWVAVDSSVFASVAYRCDQRQLFLRFHSGKVYRYFGFPSEHYDELLAAESKGGYFAESIRGKFLYEEVREA</sequence>
<dbReference type="EMBL" id="CP000473">
    <property type="protein sequence ID" value="ABJ83923.1"/>
    <property type="molecule type" value="Genomic_DNA"/>
</dbReference>
<protein>
    <recommendedName>
        <fullName evidence="1">KTSC domain-containing protein</fullName>
    </recommendedName>
</protein>
<evidence type="ECO:0000313" key="2">
    <source>
        <dbReference type="EMBL" id="ABJ83923.1"/>
    </source>
</evidence>
<dbReference type="STRING" id="234267.Acid_2938"/>
<dbReference type="AlphaFoldDB" id="Q023B4"/>